<evidence type="ECO:0000313" key="2">
    <source>
        <dbReference type="EMBL" id="AOY56540.1"/>
    </source>
</evidence>
<gene>
    <name evidence="2" type="ORF">A4Z71_06240</name>
</gene>
<evidence type="ECO:0000313" key="3">
    <source>
        <dbReference type="Proteomes" id="UP000243784"/>
    </source>
</evidence>
<sequence>MSKNLTRKGVAFGALVALGSSVITGAPAFAVDNVALTPNTGTSYLTTLAGAFVLKAEFGGAVATSQLGDLRFKIDQTGDKVVSAAIGSDLTGGGASYTFATANSSTANASFVTDKLPARSTPAVDGEQIAAYTETAAVKLTVSGTATVSANVTAWLDLDNDGVIDTTEYSSPTRTVTFHKVADLTAVTTLTAPVAGAASLAASSVITPELNSAMLANNAVTVDFAGGNAQDGNASFADAKWSATGTTTVAGGTTYTAQLKVDGTAVGNVASQSVAAVTVSSITAAVTDTTDTEVIAPANQAATLKQDKVRTGVKSAEVVLTLKKSDGKAVAAGIPAVVTVASTAITTPATALVKINGTAAAAVGQTVNLNVVTDANGQVKLAVTNQLGTAGDKLTFTATSEGVALDTNTGNLATGAQGLELLWANAAYTIVRADDFADAGQRSIASGAAASLSFYVRDNYGAPISGAARIYATTPAGDATVDTHIATITNGTGTITVTDKSDDATSPVVVTAEVQTQNATTLNWSQLDVTNGSEQIVTNLTVTASADTIDTDPSATYSGSITDQALTTYNAVVGGTAPTHSNAVAITASANVGGKVTVSAPGLMIKVGGSYFKDSAVVLGAASNGDVAFSVFSTSTGEKTVTVTAGTTVKTTKVTFANASTSGASWSWETTPSSIGAGKTLVVVAKLVDKFGNAVDADASKVSVVYDGPGLLIGSLPATTEADGTLTFRYLLGANELGSASIKLTYAGANGTLAEASNNDDVVATKTIKIGSLPVAAAVAGVTKAVNVTVRNAAGQGVVITVNGKVVIARRAAADVQPFSAKTTAGKKTVVVKVAGKTVATRTVTVK</sequence>
<dbReference type="Proteomes" id="UP000243784">
    <property type="component" value="Chromosome"/>
</dbReference>
<dbReference type="InterPro" id="IPR013783">
    <property type="entry name" value="Ig-like_fold"/>
</dbReference>
<dbReference type="AlphaFoldDB" id="A0A1D9E0J3"/>
<dbReference type="Gene3D" id="2.60.40.10">
    <property type="entry name" value="Immunoglobulins"/>
    <property type="match status" value="1"/>
</dbReference>
<evidence type="ECO:0008006" key="4">
    <source>
        <dbReference type="Google" id="ProtNLM"/>
    </source>
</evidence>
<feature type="signal peptide" evidence="1">
    <location>
        <begin position="1"/>
        <end position="30"/>
    </location>
</feature>
<name>A0A1D9E0J3_9MICO</name>
<dbReference type="OrthoDB" id="5132965at2"/>
<protein>
    <recommendedName>
        <fullName evidence="4">Big-1 domain-containing protein</fullName>
    </recommendedName>
</protein>
<feature type="chain" id="PRO_5009111796" description="Big-1 domain-containing protein" evidence="1">
    <location>
        <begin position="31"/>
        <end position="847"/>
    </location>
</feature>
<dbReference type="RefSeq" id="WP_070955041.1">
    <property type="nucleotide sequence ID" value="NZ_CP015208.1"/>
</dbReference>
<keyword evidence="3" id="KW-1185">Reference proteome</keyword>
<evidence type="ECO:0000256" key="1">
    <source>
        <dbReference type="SAM" id="SignalP"/>
    </source>
</evidence>
<keyword evidence="1" id="KW-0732">Signal</keyword>
<reference evidence="2 3" key="1">
    <citation type="journal article" date="2016" name="Biochim. Biophys. Acta">
        <title>Photochemical characterization of actinorhodopsin and its functional existence in the natural host.</title>
        <authorList>
            <person name="Nakamura S."/>
            <person name="Kikukawa T."/>
            <person name="Tamogami J."/>
            <person name="Kamiya M."/>
            <person name="Aizawa T."/>
            <person name="Hahn M.W."/>
            <person name="Ihara K."/>
            <person name="Kamo N."/>
            <person name="Demura M."/>
        </authorList>
    </citation>
    <scope>NUCLEOTIDE SEQUENCE [LARGE SCALE GENOMIC DNA]</scope>
    <source>
        <strain evidence="2 3">MWH-Dar1</strain>
    </source>
</reference>
<dbReference type="GO" id="GO:0005975">
    <property type="term" value="P:carbohydrate metabolic process"/>
    <property type="evidence" value="ECO:0007669"/>
    <property type="project" value="UniProtKB-ARBA"/>
</dbReference>
<dbReference type="KEGG" id="rpla:A4Z71_06240"/>
<dbReference type="PROSITE" id="PS00018">
    <property type="entry name" value="EF_HAND_1"/>
    <property type="match status" value="1"/>
</dbReference>
<accession>A0A1D9E0J3</accession>
<proteinExistence type="predicted"/>
<organism evidence="2 3">
    <name type="scientific">Candidatus Rhodoluna planktonica</name>
    <dbReference type="NCBI Taxonomy" id="535712"/>
    <lineage>
        <taxon>Bacteria</taxon>
        <taxon>Bacillati</taxon>
        <taxon>Actinomycetota</taxon>
        <taxon>Actinomycetes</taxon>
        <taxon>Micrococcales</taxon>
        <taxon>Microbacteriaceae</taxon>
        <taxon>Luna cluster</taxon>
        <taxon>Luna-1 subcluster</taxon>
        <taxon>Rhodoluna</taxon>
    </lineage>
</organism>
<dbReference type="EMBL" id="CP015208">
    <property type="protein sequence ID" value="AOY56540.1"/>
    <property type="molecule type" value="Genomic_DNA"/>
</dbReference>
<dbReference type="InterPro" id="IPR018247">
    <property type="entry name" value="EF_Hand_1_Ca_BS"/>
</dbReference>